<sequence>MALSSVKQIVLLICTTAAMCSSMVYANLSSLTKNDPYPLYTALDPHEFLYQRTKERMKGFGLEICTPERVSISFSAFGQNADRGRDCCNNEVELGDINGRWNMVGLLYGPAPAGQTFAPTLVRAFNVLFPGLTLGTLNDPQYIDPKQRAGFFSIPLKYSKRGLRWDFNAMLFWDIGFNFQGGIADICQKACNHCLNYIRPCPVDALNNTLCNTAPNVCPRFFNLTCSGTSNGDTNPDCGFYFPSLVTPTFNLRNVNDTLMDEVNRITQEIGIDTDDFHKISIEDLRFNIFWRHGWLVNSTRVERNWAEFIAIPFLIVGGSAPTGKIKTPNQPFALPFGNNGHASFGATGGIDFDFVETIEFGGEIGFTKFFARDFCNYPVPTSQYQSGIYPFKTDVRIQPGTNWHFGAKMHAYRFLDRLTAWVQYILLHHEKDCISVKSSNGCTSCGPNDPNSVFMPDVLADISSFKVQVLNVGLTYEVSPNIIFGGLWQAPLSQRNAYRSSTLLFTLAAIF</sequence>
<organism evidence="2 3">
    <name type="scientific">candidate division TM6 bacterium JCVI TM6SC1</name>
    <dbReference type="NCBI Taxonomy" id="1306947"/>
    <lineage>
        <taxon>Bacteria</taxon>
        <taxon>Candidatus Babelota</taxon>
        <taxon>Vermiphilus</taxon>
    </lineage>
</organism>
<evidence type="ECO:0008006" key="4">
    <source>
        <dbReference type="Google" id="ProtNLM"/>
    </source>
</evidence>
<dbReference type="eggNOG" id="ENOG5033PCC">
    <property type="taxonomic scope" value="Bacteria"/>
</dbReference>
<dbReference type="Proteomes" id="UP000032214">
    <property type="component" value="Unassembled WGS sequence"/>
</dbReference>
<dbReference type="EMBL" id="ARQD01000001">
    <property type="protein sequence ID" value="KIX85575.1"/>
    <property type="molecule type" value="Genomic_DNA"/>
</dbReference>
<dbReference type="STRING" id="1306947.J120_01260"/>
<evidence type="ECO:0000313" key="3">
    <source>
        <dbReference type="Proteomes" id="UP000032214"/>
    </source>
</evidence>
<keyword evidence="1" id="KW-0732">Signal</keyword>
<evidence type="ECO:0000313" key="2">
    <source>
        <dbReference type="EMBL" id="KIX85575.1"/>
    </source>
</evidence>
<evidence type="ECO:0000256" key="1">
    <source>
        <dbReference type="SAM" id="SignalP"/>
    </source>
</evidence>
<reference evidence="2 3" key="1">
    <citation type="journal article" date="2013" name="Proc. Natl. Acad. Sci. U.S.A.">
        <title>Candidate phylum TM6 genome recovered from a hospital sink biofilm provides genomic insights into this uncultivated phylum.</title>
        <authorList>
            <person name="McLean J.S."/>
            <person name="Lombardo M.J."/>
            <person name="Badger J.H."/>
            <person name="Edlund A."/>
            <person name="Novotny M."/>
            <person name="Yee-Greenbaum J."/>
            <person name="Vyahhi N."/>
            <person name="Hall A.P."/>
            <person name="Yang Y."/>
            <person name="Dupont C.L."/>
            <person name="Ziegler M.G."/>
            <person name="Chitsaz H."/>
            <person name="Allen A.E."/>
            <person name="Yooseph S."/>
            <person name="Tesler G."/>
            <person name="Pevzner P.A."/>
            <person name="Friedman R.M."/>
            <person name="Nealson K.H."/>
            <person name="Venter J.C."/>
            <person name="Lasken R.S."/>
        </authorList>
    </citation>
    <scope>NUCLEOTIDE SEQUENCE [LARGE SCALE GENOMIC DNA]</scope>
    <source>
        <strain evidence="2 3">TM6SC1</strain>
    </source>
</reference>
<name>A0A0D2I323_9BACT</name>
<comment type="caution">
    <text evidence="2">The sequence shown here is derived from an EMBL/GenBank/DDBJ whole genome shotgun (WGS) entry which is preliminary data.</text>
</comment>
<gene>
    <name evidence="2" type="ORF">J120_01260</name>
</gene>
<proteinExistence type="predicted"/>
<accession>A0A0D2I323</accession>
<dbReference type="AlphaFoldDB" id="A0A0D2I323"/>
<protein>
    <recommendedName>
        <fullName evidence="4">Outer membrane protein beta-barrel domain-containing protein</fullName>
    </recommendedName>
</protein>
<feature type="signal peptide" evidence="1">
    <location>
        <begin position="1"/>
        <end position="26"/>
    </location>
</feature>
<keyword evidence="3" id="KW-1185">Reference proteome</keyword>
<feature type="chain" id="PRO_5002260206" description="Outer membrane protein beta-barrel domain-containing protein" evidence="1">
    <location>
        <begin position="27"/>
        <end position="512"/>
    </location>
</feature>